<comment type="caution">
    <text evidence="10">The sequence shown here is derived from an EMBL/GenBank/DDBJ whole genome shotgun (WGS) entry which is preliminary data.</text>
</comment>
<dbReference type="InterPro" id="IPR006585">
    <property type="entry name" value="FTP1"/>
</dbReference>
<feature type="region of interest" description="Disordered" evidence="7">
    <location>
        <begin position="878"/>
        <end position="897"/>
    </location>
</feature>
<dbReference type="SMART" id="SM00607">
    <property type="entry name" value="FTP"/>
    <property type="match status" value="1"/>
</dbReference>
<dbReference type="RefSeq" id="WP_345327139.1">
    <property type="nucleotide sequence ID" value="NZ_BAABGA010000089.1"/>
</dbReference>
<sequence>MNFQRTFFVLATLSILGHGFVTTAVADAAEPATLVSTSKTPAIPEQVTFNAHIRPIMSNTCFACHGPDAEENPSGYRIDSFAAATGVLPSDDEAVGIKPGDPMHSETFLRIIDEGNGEQMPPPEFRHRLTDYDKALFRRWIEQGAKYEEHWSYAPIVRPDVPVVNTFADKVYNPIDAFVLARLEAEGISPSGIADKRTLLRRLSLDLTGLPPTPAELKSFLDDTSADAYERQVERLLSSKHFGERMASFWLDLVRFADTVGFHGDQNQRVAPYRDYVIDSFNSNKPFDLFTREQLAGDLLDDPTPQQLAATGLLRLNMVTREGGAQPEEYLAKSKADRVRMMGTAFLGSTLACCECHNHKYDPFSAHDFYSLGAFFDDIRQWGVYADYGYTPNPDLRGFNNDYPFPPEIRIESEAARNEIKFLQAERDRELYSELADSVLPDAEYTKWTQSLAQTLKTNPSGWIVADVVDAVASGKTKPTLKDDQSVLLTGPANKSEQITLDTKLDDAVLVNSIRVQVLPDAAHGNRVGRSDEGRFSLSVSVNLDRGTAEPQQPIAVTPRFVRIELPGKNKILSLAEVQVFTKDADGELQNIAVKGKARHSANYKSGDASLAIDGNTDGHYYNAQSVTHTNPGNDPWWEVDLGAAQKIEKIVIWNRTDSAEYAKRLSRYQVKLLDDQRSELVSFSPATPDPSVEIAVPNEVVADTREAIEIAWGEADRKNPKRYTSGEEPLVLEDVWRSGPAAWQLPANETEYPHTAVYHFAAPVWITPNDRLQTTLHSGDVGRVRISVTPVAHAIAGWDAATPELRSALQTAASKRSEQQNAQLVSAFHRSTVPYAQQRSSSHFYRDQILQQHSAMAMSLCVQSVPADRIPESRVLPRGNWQDKTGELAPPATPHFLPKPKIDSERRLTRLDLANWVTSPDNPLTSRHVVNRTWKQFFGTGLSGKLDDLGSQGEWPSHPLLLDWMAAEFIESGWDLKHLVRGIVNSHTYQQTAAQRPDLSERDPYNRLLASQSPRRLEAEVIRDNALAIAGLLVTDFVGGSSVYPYQPDGHYSNLQFPNRRYEASRDSRQYRRGVYMHWQRTFLHPMLVNFDAPSRDECTADRPLSNSPQQALTLLNDPSFAEASHAMADRLLADHEDGTFDDWLDSAFVVALSRHPSDEERAALRGLYDRQLAYYQSNAEEAKKYIAVGRTSATKSKAEESQIAAFGQVCRVILNLHETITRF</sequence>
<feature type="signal peptide" evidence="8">
    <location>
        <begin position="1"/>
        <end position="28"/>
    </location>
</feature>
<dbReference type="PROSITE" id="PS51007">
    <property type="entry name" value="CYTC"/>
    <property type="match status" value="1"/>
</dbReference>
<feature type="domain" description="Cytochrome c" evidence="9">
    <location>
        <begin position="26"/>
        <end position="145"/>
    </location>
</feature>
<proteinExistence type="predicted"/>
<evidence type="ECO:0000256" key="8">
    <source>
        <dbReference type="SAM" id="SignalP"/>
    </source>
</evidence>
<gene>
    <name evidence="10" type="ORF">GCM10023156_57440</name>
</gene>
<keyword evidence="4 6" id="KW-0408">Iron</keyword>
<evidence type="ECO:0000256" key="7">
    <source>
        <dbReference type="SAM" id="MobiDB-lite"/>
    </source>
</evidence>
<dbReference type="InterPro" id="IPR036909">
    <property type="entry name" value="Cyt_c-like_dom_sf"/>
</dbReference>
<keyword evidence="2 6" id="KW-0479">Metal-binding</keyword>
<evidence type="ECO:0000313" key="10">
    <source>
        <dbReference type="EMBL" id="GAA4467496.1"/>
    </source>
</evidence>
<dbReference type="PANTHER" id="PTHR35889:SF3">
    <property type="entry name" value="F-BOX DOMAIN-CONTAINING PROTEIN"/>
    <property type="match status" value="1"/>
</dbReference>
<keyword evidence="1 6" id="KW-0349">Heme</keyword>
<keyword evidence="11" id="KW-1185">Reference proteome</keyword>
<evidence type="ECO:0000256" key="3">
    <source>
        <dbReference type="ARBA" id="ARBA00022837"/>
    </source>
</evidence>
<keyword evidence="3" id="KW-0106">Calcium</keyword>
<dbReference type="SUPFAM" id="SSF46626">
    <property type="entry name" value="Cytochrome c"/>
    <property type="match status" value="1"/>
</dbReference>
<dbReference type="SUPFAM" id="SSF49785">
    <property type="entry name" value="Galactose-binding domain-like"/>
    <property type="match status" value="1"/>
</dbReference>
<keyword evidence="5" id="KW-1015">Disulfide bond</keyword>
<evidence type="ECO:0000256" key="5">
    <source>
        <dbReference type="ARBA" id="ARBA00023157"/>
    </source>
</evidence>
<reference evidence="11" key="1">
    <citation type="journal article" date="2019" name="Int. J. Syst. Evol. Microbiol.">
        <title>The Global Catalogue of Microorganisms (GCM) 10K type strain sequencing project: providing services to taxonomists for standard genome sequencing and annotation.</title>
        <authorList>
            <consortium name="The Broad Institute Genomics Platform"/>
            <consortium name="The Broad Institute Genome Sequencing Center for Infectious Disease"/>
            <person name="Wu L."/>
            <person name="Ma J."/>
        </authorList>
    </citation>
    <scope>NUCLEOTIDE SEQUENCE [LARGE SCALE GENOMIC DNA]</scope>
    <source>
        <strain evidence="11">JCM 17759</strain>
    </source>
</reference>
<feature type="chain" id="PRO_5046578287" description="Cytochrome c domain-containing protein" evidence="8">
    <location>
        <begin position="29"/>
        <end position="1225"/>
    </location>
</feature>
<dbReference type="PANTHER" id="PTHR35889">
    <property type="entry name" value="CYCLOINULO-OLIGOSACCHARIDE FRUCTANOTRANSFERASE-RELATED"/>
    <property type="match status" value="1"/>
</dbReference>
<evidence type="ECO:0000256" key="1">
    <source>
        <dbReference type="ARBA" id="ARBA00022617"/>
    </source>
</evidence>
<dbReference type="InterPro" id="IPR022655">
    <property type="entry name" value="DUF1553"/>
</dbReference>
<evidence type="ECO:0000256" key="6">
    <source>
        <dbReference type="PROSITE-ProRule" id="PRU00433"/>
    </source>
</evidence>
<dbReference type="Pfam" id="PF07635">
    <property type="entry name" value="PSCyt1"/>
    <property type="match status" value="1"/>
</dbReference>
<evidence type="ECO:0000256" key="2">
    <source>
        <dbReference type="ARBA" id="ARBA00022723"/>
    </source>
</evidence>
<organism evidence="10 11">
    <name type="scientific">Novipirellula rosea</name>
    <dbReference type="NCBI Taxonomy" id="1031540"/>
    <lineage>
        <taxon>Bacteria</taxon>
        <taxon>Pseudomonadati</taxon>
        <taxon>Planctomycetota</taxon>
        <taxon>Planctomycetia</taxon>
        <taxon>Pirellulales</taxon>
        <taxon>Pirellulaceae</taxon>
        <taxon>Novipirellula</taxon>
    </lineage>
</organism>
<dbReference type="Proteomes" id="UP001500840">
    <property type="component" value="Unassembled WGS sequence"/>
</dbReference>
<dbReference type="InterPro" id="IPR009056">
    <property type="entry name" value="Cyt_c-like_dom"/>
</dbReference>
<evidence type="ECO:0000256" key="4">
    <source>
        <dbReference type="ARBA" id="ARBA00023004"/>
    </source>
</evidence>
<dbReference type="InterPro" id="IPR011429">
    <property type="entry name" value="Cyt_c_Planctomycete-type"/>
</dbReference>
<name>A0ABP8NKP6_9BACT</name>
<evidence type="ECO:0000313" key="11">
    <source>
        <dbReference type="Proteomes" id="UP001500840"/>
    </source>
</evidence>
<dbReference type="InterPro" id="IPR008979">
    <property type="entry name" value="Galactose-bd-like_sf"/>
</dbReference>
<accession>A0ABP8NKP6</accession>
<dbReference type="InterPro" id="IPR011444">
    <property type="entry name" value="DUF1549"/>
</dbReference>
<dbReference type="EMBL" id="BAABGA010000089">
    <property type="protein sequence ID" value="GAA4467496.1"/>
    <property type="molecule type" value="Genomic_DNA"/>
</dbReference>
<dbReference type="Pfam" id="PF07583">
    <property type="entry name" value="PSCyt2"/>
    <property type="match status" value="1"/>
</dbReference>
<keyword evidence="8" id="KW-0732">Signal</keyword>
<dbReference type="Gene3D" id="2.60.120.260">
    <property type="entry name" value="Galactose-binding domain-like"/>
    <property type="match status" value="1"/>
</dbReference>
<dbReference type="Pfam" id="PF22633">
    <property type="entry name" value="F5_F8_type_C_2"/>
    <property type="match status" value="1"/>
</dbReference>
<protein>
    <recommendedName>
        <fullName evidence="9">Cytochrome c domain-containing protein</fullName>
    </recommendedName>
</protein>
<dbReference type="Pfam" id="PF07587">
    <property type="entry name" value="PSD1"/>
    <property type="match status" value="1"/>
</dbReference>
<evidence type="ECO:0000259" key="9">
    <source>
        <dbReference type="PROSITE" id="PS51007"/>
    </source>
</evidence>